<protein>
    <submittedName>
        <fullName evidence="1">Uncharacterized protein</fullName>
    </submittedName>
</protein>
<gene>
    <name evidence="1" type="ORF">LEP1GSC036_0331</name>
</gene>
<name>A0A828Z2E3_9LEPT</name>
<accession>A0A828Z2E3</accession>
<dbReference type="Proteomes" id="UP000001338">
    <property type="component" value="Unassembled WGS sequence"/>
</dbReference>
<sequence>MKKRNRFQKESDRFFTERFSTLDFFFSFIFASPNHSIFKIPHWKKSHSIQILKTELLLKFVPLSLARKIDLETSQ</sequence>
<comment type="caution">
    <text evidence="1">The sequence shown here is derived from an EMBL/GenBank/DDBJ whole genome shotgun (WGS) entry which is preliminary data.</text>
</comment>
<evidence type="ECO:0000313" key="1">
    <source>
        <dbReference type="EMBL" id="EKR65178.1"/>
    </source>
</evidence>
<dbReference type="EMBL" id="AFLV02000023">
    <property type="protein sequence ID" value="EKR65178.1"/>
    <property type="molecule type" value="Genomic_DNA"/>
</dbReference>
<dbReference type="AlphaFoldDB" id="A0A828Z2E3"/>
<proteinExistence type="predicted"/>
<organism evidence="1 2">
    <name type="scientific">Leptospira weilii str. 2006001853</name>
    <dbReference type="NCBI Taxonomy" id="1001589"/>
    <lineage>
        <taxon>Bacteria</taxon>
        <taxon>Pseudomonadati</taxon>
        <taxon>Spirochaetota</taxon>
        <taxon>Spirochaetia</taxon>
        <taxon>Leptospirales</taxon>
        <taxon>Leptospiraceae</taxon>
        <taxon>Leptospira</taxon>
    </lineage>
</organism>
<reference evidence="1 2" key="1">
    <citation type="submission" date="2012-10" db="EMBL/GenBank/DDBJ databases">
        <authorList>
            <person name="Harkins D.M."/>
            <person name="Durkin A.S."/>
            <person name="Brinkac L.M."/>
            <person name="Haft D.H."/>
            <person name="Selengut J.D."/>
            <person name="Sanka R."/>
            <person name="DePew J."/>
            <person name="Purushe J."/>
            <person name="Whelen A.C."/>
            <person name="Vinetz J.M."/>
            <person name="Sutton G.G."/>
            <person name="Nierman W.C."/>
            <person name="Fouts D.E."/>
        </authorList>
    </citation>
    <scope>NUCLEOTIDE SEQUENCE [LARGE SCALE GENOMIC DNA]</scope>
    <source>
        <strain evidence="1 2">2006001853</strain>
    </source>
</reference>
<evidence type="ECO:0000313" key="2">
    <source>
        <dbReference type="Proteomes" id="UP000001338"/>
    </source>
</evidence>